<dbReference type="Pfam" id="PF01872">
    <property type="entry name" value="RibD_C"/>
    <property type="match status" value="1"/>
</dbReference>
<dbReference type="PANTHER" id="PTHR38011">
    <property type="entry name" value="DIHYDROFOLATE REDUCTASE FAMILY PROTEIN (AFU_ORTHOLOGUE AFUA_8G06820)"/>
    <property type="match status" value="1"/>
</dbReference>
<evidence type="ECO:0000313" key="2">
    <source>
        <dbReference type="EMBL" id="AVL99472.1"/>
    </source>
</evidence>
<evidence type="ECO:0000259" key="1">
    <source>
        <dbReference type="Pfam" id="PF01872"/>
    </source>
</evidence>
<dbReference type="AlphaFoldDB" id="A0A2S0KCR2"/>
<dbReference type="Proteomes" id="UP000239814">
    <property type="component" value="Chromosome"/>
</dbReference>
<dbReference type="PANTHER" id="PTHR38011:SF11">
    <property type="entry name" value="2,5-DIAMINO-6-RIBOSYLAMINO-4(3H)-PYRIMIDINONE 5'-PHOSPHATE REDUCTASE"/>
    <property type="match status" value="1"/>
</dbReference>
<feature type="domain" description="Bacterial bifunctional deaminase-reductase C-terminal" evidence="1">
    <location>
        <begin position="6"/>
        <end position="183"/>
    </location>
</feature>
<keyword evidence="3" id="KW-1185">Reference proteome</keyword>
<name>A0A2S0KCR2_9ACTN</name>
<dbReference type="OrthoDB" id="195113at2"/>
<dbReference type="InterPro" id="IPR024072">
    <property type="entry name" value="DHFR-like_dom_sf"/>
</dbReference>
<dbReference type="EMBL" id="CP027433">
    <property type="protein sequence ID" value="AVL99472.1"/>
    <property type="molecule type" value="Genomic_DNA"/>
</dbReference>
<dbReference type="SUPFAM" id="SSF53597">
    <property type="entry name" value="Dihydrofolate reductase-like"/>
    <property type="match status" value="1"/>
</dbReference>
<sequence>MRNLVYYIGATIDGYIAGPGGAVDFIPVTADLVDWIRSALPETIPTHLRGHLGFDDVPAERFDTVVMGRATFEPSLSVPTTRPYAHLRQYVVSTTLQLDDPEVTVVAEDPVELIRALKSEESDRDIWLCGGGALAGTVAEEIDELILKTYPLIAGSGIPLFSGPFEPRSFTCVAHQNLSGGTQISRYIRQR</sequence>
<dbReference type="InterPro" id="IPR002734">
    <property type="entry name" value="RibDG_C"/>
</dbReference>
<evidence type="ECO:0000313" key="3">
    <source>
        <dbReference type="Proteomes" id="UP000239814"/>
    </source>
</evidence>
<reference evidence="2 3" key="1">
    <citation type="submission" date="2018-03" db="EMBL/GenBank/DDBJ databases">
        <title>Characteristics and genome of n-alkane degrading marine bacteria Gordonia iterans isolated from crude oil contaminated in Tae-an, South Korea.</title>
        <authorList>
            <person name="Lee S.-S."/>
            <person name="Kim H."/>
        </authorList>
    </citation>
    <scope>NUCLEOTIDE SEQUENCE [LARGE SCALE GENOMIC DNA]</scope>
    <source>
        <strain evidence="2 3">Co17</strain>
    </source>
</reference>
<dbReference type="GO" id="GO:0008703">
    <property type="term" value="F:5-amino-6-(5-phosphoribosylamino)uracil reductase activity"/>
    <property type="evidence" value="ECO:0007669"/>
    <property type="project" value="InterPro"/>
</dbReference>
<proteinExistence type="predicted"/>
<dbReference type="Gene3D" id="3.40.430.10">
    <property type="entry name" value="Dihydrofolate Reductase, subunit A"/>
    <property type="match status" value="1"/>
</dbReference>
<gene>
    <name evidence="2" type="ORF">C6V83_03410</name>
</gene>
<dbReference type="RefSeq" id="WP_105941207.1">
    <property type="nucleotide sequence ID" value="NZ_CP027433.1"/>
</dbReference>
<dbReference type="GO" id="GO:0009231">
    <property type="term" value="P:riboflavin biosynthetic process"/>
    <property type="evidence" value="ECO:0007669"/>
    <property type="project" value="InterPro"/>
</dbReference>
<dbReference type="InterPro" id="IPR050765">
    <property type="entry name" value="Riboflavin_Biosynth_HTPR"/>
</dbReference>
<protein>
    <submittedName>
        <fullName evidence="2">Deaminase</fullName>
    </submittedName>
</protein>
<accession>A0A2S0KCR2</accession>
<organism evidence="2 3">
    <name type="scientific">Gordonia iterans</name>
    <dbReference type="NCBI Taxonomy" id="1004901"/>
    <lineage>
        <taxon>Bacteria</taxon>
        <taxon>Bacillati</taxon>
        <taxon>Actinomycetota</taxon>
        <taxon>Actinomycetes</taxon>
        <taxon>Mycobacteriales</taxon>
        <taxon>Gordoniaceae</taxon>
        <taxon>Gordonia</taxon>
    </lineage>
</organism>
<dbReference type="KEGG" id="git:C6V83_03410"/>